<protein>
    <submittedName>
        <fullName evidence="1">Uncharacterized protein</fullName>
    </submittedName>
</protein>
<reference evidence="2" key="1">
    <citation type="submission" date="2015-02" db="EMBL/GenBank/DDBJ databases">
        <title>Draft Genome of Frankia sp. CpI1-S.</title>
        <authorList>
            <person name="Oshone R.T."/>
            <person name="Ngom M."/>
            <person name="Ghodhbane-Gtari F."/>
            <person name="Gtari M."/>
            <person name="Morris K."/>
            <person name="Thomas K."/>
            <person name="Sen A."/>
            <person name="Tisa L.S."/>
        </authorList>
    </citation>
    <scope>NUCLEOTIDE SEQUENCE [LARGE SCALE GENOMIC DNA]</scope>
    <source>
        <strain evidence="2">CpI1-S</strain>
    </source>
</reference>
<dbReference type="Proteomes" id="UP000032545">
    <property type="component" value="Unassembled WGS sequence"/>
</dbReference>
<gene>
    <name evidence="1" type="ORF">FF36_02299</name>
</gene>
<dbReference type="AlphaFoldDB" id="A0A0D8BGT1"/>
<accession>A0A0D8BGT1</accession>
<comment type="caution">
    <text evidence="1">The sequence shown here is derived from an EMBL/GenBank/DDBJ whole genome shotgun (WGS) entry which is preliminary data.</text>
</comment>
<evidence type="ECO:0000313" key="1">
    <source>
        <dbReference type="EMBL" id="KJE23341.1"/>
    </source>
</evidence>
<reference evidence="1 2" key="2">
    <citation type="journal article" date="2016" name="Genome Announc.">
        <title>Permanent Draft Genome Sequences for Two Variants of Frankia sp. Strain CpI1, the First Frankia Strain Isolated from Root Nodules of Comptonia peregrina.</title>
        <authorList>
            <person name="Oshone R."/>
            <person name="Hurst S.G.IV."/>
            <person name="Abebe-Akele F."/>
            <person name="Simpson S."/>
            <person name="Morris K."/>
            <person name="Thomas W.K."/>
            <person name="Tisa L.S."/>
        </authorList>
    </citation>
    <scope>NUCLEOTIDE SEQUENCE [LARGE SCALE GENOMIC DNA]</scope>
    <source>
        <strain evidence="2">CpI1-S</strain>
    </source>
</reference>
<dbReference type="EMBL" id="JYFN01000014">
    <property type="protein sequence ID" value="KJE23341.1"/>
    <property type="molecule type" value="Genomic_DNA"/>
</dbReference>
<organism evidence="1 2">
    <name type="scientific">Frankia torreyi</name>
    <dbReference type="NCBI Taxonomy" id="1856"/>
    <lineage>
        <taxon>Bacteria</taxon>
        <taxon>Bacillati</taxon>
        <taxon>Actinomycetota</taxon>
        <taxon>Actinomycetes</taxon>
        <taxon>Frankiales</taxon>
        <taxon>Frankiaceae</taxon>
        <taxon>Frankia</taxon>
    </lineage>
</organism>
<name>A0A0D8BGT1_9ACTN</name>
<sequence length="91" mass="9172">MPAAISDLIAAYRDREIQPGSRPAGTAPVAVIARLSPCSRASHRIADQPVPAAASPPGCRAARLPRRDLTDITVSGLSSRGGVGAGSAESA</sequence>
<proteinExistence type="predicted"/>
<evidence type="ECO:0000313" key="2">
    <source>
        <dbReference type="Proteomes" id="UP000032545"/>
    </source>
</evidence>
<keyword evidence="2" id="KW-1185">Reference proteome</keyword>